<feature type="transmembrane region" description="Helical" evidence="5">
    <location>
        <begin position="165"/>
        <end position="190"/>
    </location>
</feature>
<feature type="transmembrane region" description="Helical" evidence="5">
    <location>
        <begin position="199"/>
        <end position="218"/>
    </location>
</feature>
<evidence type="ECO:0000256" key="5">
    <source>
        <dbReference type="SAM" id="Phobius"/>
    </source>
</evidence>
<organism evidence="7">
    <name type="scientific">Strombidinopsis acuminata</name>
    <dbReference type="NCBI Taxonomy" id="141414"/>
    <lineage>
        <taxon>Eukaryota</taxon>
        <taxon>Sar</taxon>
        <taxon>Alveolata</taxon>
        <taxon>Ciliophora</taxon>
        <taxon>Intramacronucleata</taxon>
        <taxon>Spirotrichea</taxon>
        <taxon>Choreotrichia</taxon>
        <taxon>Choreotrichida</taxon>
        <taxon>Strombidinopsidae</taxon>
        <taxon>Strombidinopsis</taxon>
    </lineage>
</organism>
<name>A0A7S3TRG1_9SPIT</name>
<feature type="domain" description="EamA" evidence="6">
    <location>
        <begin position="225"/>
        <end position="349"/>
    </location>
</feature>
<feature type="transmembrane region" description="Helical" evidence="5">
    <location>
        <begin position="142"/>
        <end position="159"/>
    </location>
</feature>
<dbReference type="InterPro" id="IPR000620">
    <property type="entry name" value="EamA_dom"/>
</dbReference>
<sequence length="375" mass="40384">MATSRRQASTALSACVLILGAYGFLDFAWCARAPAVGVQPSLSRFTGPALAVDSKPARLSHDRTGLLARGGEENSAAKAYTTGISWYLMHFIVSIGNDGIMKFLGSSLPPFQIVFLRFLTAALVLLPVAITKGSEAFKTQRLWMHGVRGSLLALGIGLWCRGLAIMPFASCVVINNTMPFFKMLFAMLILGENVGKQRWIASIGGFIGCLIVFNPTAATFQPESLVLILSACCFAMLDIMNKKYAFEESIVSMLFYGSIATAIVSAYTAFTTWVPVQPMQYLLFAALGMGANALLYCLLKAFQYVDASATCPYRYTEFVLSAIVGLLLFREKPMASTLLGSAIILPSVIYCAYIETKPPAEKKEEAAASAAPAAA</sequence>
<evidence type="ECO:0000259" key="6">
    <source>
        <dbReference type="Pfam" id="PF00892"/>
    </source>
</evidence>
<evidence type="ECO:0000256" key="3">
    <source>
        <dbReference type="ARBA" id="ARBA00022989"/>
    </source>
</evidence>
<evidence type="ECO:0000313" key="7">
    <source>
        <dbReference type="EMBL" id="CAE0590430.1"/>
    </source>
</evidence>
<keyword evidence="4 5" id="KW-0472">Membrane</keyword>
<keyword evidence="2 5" id="KW-0812">Transmembrane</keyword>
<proteinExistence type="predicted"/>
<dbReference type="GO" id="GO:0016020">
    <property type="term" value="C:membrane"/>
    <property type="evidence" value="ECO:0007669"/>
    <property type="project" value="UniProtKB-SubCell"/>
</dbReference>
<comment type="subcellular location">
    <subcellularLocation>
        <location evidence="1">Membrane</location>
        <topology evidence="1">Multi-pass membrane protein</topology>
    </subcellularLocation>
</comment>
<feature type="transmembrane region" description="Helical" evidence="5">
    <location>
        <begin position="280"/>
        <end position="299"/>
    </location>
</feature>
<feature type="transmembrane region" description="Helical" evidence="5">
    <location>
        <begin position="224"/>
        <end position="241"/>
    </location>
</feature>
<feature type="transmembrane region" description="Helical" evidence="5">
    <location>
        <begin position="111"/>
        <end position="130"/>
    </location>
</feature>
<evidence type="ECO:0000256" key="1">
    <source>
        <dbReference type="ARBA" id="ARBA00004141"/>
    </source>
</evidence>
<dbReference type="SUPFAM" id="SSF103481">
    <property type="entry name" value="Multidrug resistance efflux transporter EmrE"/>
    <property type="match status" value="2"/>
</dbReference>
<dbReference type="PANTHER" id="PTHR22911:SF6">
    <property type="entry name" value="SOLUTE CARRIER FAMILY 35 MEMBER G1"/>
    <property type="match status" value="1"/>
</dbReference>
<accession>A0A7S3TRG1</accession>
<reference evidence="7" key="1">
    <citation type="submission" date="2021-01" db="EMBL/GenBank/DDBJ databases">
        <authorList>
            <person name="Corre E."/>
            <person name="Pelletier E."/>
            <person name="Niang G."/>
            <person name="Scheremetjew M."/>
            <person name="Finn R."/>
            <person name="Kale V."/>
            <person name="Holt S."/>
            <person name="Cochrane G."/>
            <person name="Meng A."/>
            <person name="Brown T."/>
            <person name="Cohen L."/>
        </authorList>
    </citation>
    <scope>NUCLEOTIDE SEQUENCE</scope>
    <source>
        <strain evidence="7">SPMC142</strain>
    </source>
</reference>
<dbReference type="AlphaFoldDB" id="A0A7S3TRG1"/>
<dbReference type="InterPro" id="IPR037185">
    <property type="entry name" value="EmrE-like"/>
</dbReference>
<dbReference type="PANTHER" id="PTHR22911">
    <property type="entry name" value="ACYL-MALONYL CONDENSING ENZYME-RELATED"/>
    <property type="match status" value="1"/>
</dbReference>
<feature type="transmembrane region" description="Helical" evidence="5">
    <location>
        <begin position="311"/>
        <end position="329"/>
    </location>
</feature>
<feature type="domain" description="EamA" evidence="6">
    <location>
        <begin position="99"/>
        <end position="213"/>
    </location>
</feature>
<feature type="transmembrane region" description="Helical" evidence="5">
    <location>
        <begin position="253"/>
        <end position="274"/>
    </location>
</feature>
<dbReference type="EMBL" id="HBIQ01090323">
    <property type="protein sequence ID" value="CAE0590430.1"/>
    <property type="molecule type" value="Transcribed_RNA"/>
</dbReference>
<keyword evidence="3 5" id="KW-1133">Transmembrane helix</keyword>
<feature type="transmembrane region" description="Helical" evidence="5">
    <location>
        <begin position="335"/>
        <end position="353"/>
    </location>
</feature>
<evidence type="ECO:0000256" key="2">
    <source>
        <dbReference type="ARBA" id="ARBA00022692"/>
    </source>
</evidence>
<gene>
    <name evidence="7" type="ORF">SACU0126_LOCUS28821</name>
</gene>
<dbReference type="Pfam" id="PF00892">
    <property type="entry name" value="EamA"/>
    <property type="match status" value="2"/>
</dbReference>
<protein>
    <recommendedName>
        <fullName evidence="6">EamA domain-containing protein</fullName>
    </recommendedName>
</protein>
<evidence type="ECO:0000256" key="4">
    <source>
        <dbReference type="ARBA" id="ARBA00023136"/>
    </source>
</evidence>